<evidence type="ECO:0000313" key="3">
    <source>
        <dbReference type="Proteomes" id="UP000077857"/>
    </source>
</evidence>
<dbReference type="Pfam" id="PF12156">
    <property type="entry name" value="ATPase-cat_bd"/>
    <property type="match status" value="1"/>
</dbReference>
<accession>A0A177N8D4</accession>
<evidence type="ECO:0000259" key="1">
    <source>
        <dbReference type="Pfam" id="PF12156"/>
    </source>
</evidence>
<dbReference type="InterPro" id="IPR021993">
    <property type="entry name" value="ATPase-cat-bd"/>
</dbReference>
<dbReference type="Proteomes" id="UP000077857">
    <property type="component" value="Unassembled WGS sequence"/>
</dbReference>
<gene>
    <name evidence="2" type="ORF">A1507_16870</name>
</gene>
<reference evidence="2 3" key="1">
    <citation type="submission" date="2016-03" db="EMBL/GenBank/DDBJ databases">
        <authorList>
            <person name="Ploux O."/>
        </authorList>
    </citation>
    <scope>NUCLEOTIDE SEQUENCE [LARGE SCALE GENOMIC DNA]</scope>
    <source>
        <strain evidence="2 3">R-45378</strain>
    </source>
</reference>
<protein>
    <submittedName>
        <fullName evidence="2">Metal-binding protein</fullName>
    </submittedName>
</protein>
<dbReference type="AlphaFoldDB" id="A0A177N8D4"/>
<name>A0A177N8D4_9GAMM</name>
<feature type="domain" description="Putative metal-binding" evidence="1">
    <location>
        <begin position="8"/>
        <end position="48"/>
    </location>
</feature>
<dbReference type="KEGG" id="mko:MKLM6_1447"/>
<proteinExistence type="predicted"/>
<organism evidence="2 3">
    <name type="scientific">Methylomonas koyamae</name>
    <dbReference type="NCBI Taxonomy" id="702114"/>
    <lineage>
        <taxon>Bacteria</taxon>
        <taxon>Pseudomonadati</taxon>
        <taxon>Pseudomonadota</taxon>
        <taxon>Gammaproteobacteria</taxon>
        <taxon>Methylococcales</taxon>
        <taxon>Methylococcaceae</taxon>
        <taxon>Methylomonas</taxon>
    </lineage>
</organism>
<evidence type="ECO:0000313" key="2">
    <source>
        <dbReference type="EMBL" id="OAI13753.1"/>
    </source>
</evidence>
<comment type="caution">
    <text evidence="2">The sequence shown here is derived from an EMBL/GenBank/DDBJ whole genome shotgun (WGS) entry which is preliminary data.</text>
</comment>
<dbReference type="OrthoDB" id="7362200at2"/>
<sequence>MTDEIKKDCDLCGLTVEVAGFELKTVDGDKKFCCEGCKGIYQMLHEAQVLPDQDDARQPHS</sequence>
<dbReference type="EMBL" id="LUUJ01000096">
    <property type="protein sequence ID" value="OAI13753.1"/>
    <property type="molecule type" value="Genomic_DNA"/>
</dbReference>
<dbReference type="RefSeq" id="WP_064041388.1">
    <property type="nucleotide sequence ID" value="NZ_AP019777.1"/>
</dbReference>